<evidence type="ECO:0000256" key="5">
    <source>
        <dbReference type="ARBA" id="ARBA00023136"/>
    </source>
</evidence>
<organism evidence="10 11">
    <name type="scientific">Mesorhizobium abyssinicae</name>
    <dbReference type="NCBI Taxonomy" id="1209958"/>
    <lineage>
        <taxon>Bacteria</taxon>
        <taxon>Pseudomonadati</taxon>
        <taxon>Pseudomonadota</taxon>
        <taxon>Alphaproteobacteria</taxon>
        <taxon>Hyphomicrobiales</taxon>
        <taxon>Phyllobacteriaceae</taxon>
        <taxon>Mesorhizobium</taxon>
    </lineage>
</organism>
<proteinExistence type="inferred from homology"/>
<comment type="subcellular location">
    <subcellularLocation>
        <location evidence="1">Cell membrane</location>
        <topology evidence="1">Multi-pass membrane protein</topology>
    </subcellularLocation>
</comment>
<protein>
    <submittedName>
        <fullName evidence="10">ABC transporter permease</fullName>
    </submittedName>
</protein>
<keyword evidence="5 7" id="KW-0472">Membrane</keyword>
<comment type="caution">
    <text evidence="10">The sequence shown here is derived from an EMBL/GenBank/DDBJ whole genome shotgun (WGS) entry which is preliminary data.</text>
</comment>
<keyword evidence="2" id="KW-1003">Cell membrane</keyword>
<comment type="similarity">
    <text evidence="6">Belongs to the ABC-4 integral membrane protein family.</text>
</comment>
<feature type="transmembrane region" description="Helical" evidence="7">
    <location>
        <begin position="21"/>
        <end position="43"/>
    </location>
</feature>
<keyword evidence="3 7" id="KW-0812">Transmembrane</keyword>
<evidence type="ECO:0000256" key="4">
    <source>
        <dbReference type="ARBA" id="ARBA00022989"/>
    </source>
</evidence>
<dbReference type="Pfam" id="PF12704">
    <property type="entry name" value="MacB_PCD"/>
    <property type="match status" value="1"/>
</dbReference>
<evidence type="ECO:0000256" key="6">
    <source>
        <dbReference type="ARBA" id="ARBA00038076"/>
    </source>
</evidence>
<keyword evidence="11" id="KW-1185">Reference proteome</keyword>
<dbReference type="PANTHER" id="PTHR30572:SF4">
    <property type="entry name" value="ABC TRANSPORTER PERMEASE YTRF"/>
    <property type="match status" value="1"/>
</dbReference>
<evidence type="ECO:0000256" key="3">
    <source>
        <dbReference type="ARBA" id="ARBA00022692"/>
    </source>
</evidence>
<evidence type="ECO:0000256" key="7">
    <source>
        <dbReference type="SAM" id="Phobius"/>
    </source>
</evidence>
<feature type="transmembrane region" description="Helical" evidence="7">
    <location>
        <begin position="287"/>
        <end position="308"/>
    </location>
</feature>
<accession>A0ABU5AXW7</accession>
<evidence type="ECO:0000259" key="8">
    <source>
        <dbReference type="Pfam" id="PF02687"/>
    </source>
</evidence>
<gene>
    <name evidence="10" type="ORF">RFM23_30885</name>
</gene>
<feature type="transmembrane region" description="Helical" evidence="7">
    <location>
        <begin position="329"/>
        <end position="356"/>
    </location>
</feature>
<reference evidence="10 11" key="1">
    <citation type="submission" date="2023-08" db="EMBL/GenBank/DDBJ databases">
        <title>Implementing the SeqCode for naming new Mesorhizobium species isolated from Vachellia karroo root nodules.</title>
        <authorList>
            <person name="Van Lill M."/>
        </authorList>
    </citation>
    <scope>NUCLEOTIDE SEQUENCE [LARGE SCALE GENOMIC DNA]</scope>
    <source>
        <strain evidence="10 11">VK4B</strain>
    </source>
</reference>
<dbReference type="EMBL" id="JAVIIP010000038">
    <property type="protein sequence ID" value="MDX8541999.1"/>
    <property type="molecule type" value="Genomic_DNA"/>
</dbReference>
<sequence length="410" mass="42931">MRALDIFRSAMRSMQGNGLRSALTTLGIIIGVASVVVMVAVGAGTQAAIKDEIERLGANVVVVTPGSAFAAGAYMGAGTRPTLSDDDAIAVRDTAAGISAAAPSTAGAAQLVTSFDNWSAGVQGVTEDYFAARDRTLDAGRLIDDQDVETGAKVVMLGATTAEKLFPDEDPIGRTVRVNNLPMEVIGLLGRKGQTMDGSDLDDLALVPLSTARDQLFGRSTAKARSVSMITIKVTDQSKIKEGIEEVREVLRFQHRLAAAQPDDFRINNIAETARAQEESSAALTKLLAAIASISLLVGGIGIMNIMLVSVTERTREIGIRMAIGAKPAAVMIQFLTEATILSVAGGIAGAAIGFAGAIVAETRFGMRIELTADPVMLAFLFSALVGVVFGMYPAIQASRKSPLEALRYE</sequence>
<dbReference type="Proteomes" id="UP001276564">
    <property type="component" value="Unassembled WGS sequence"/>
</dbReference>
<evidence type="ECO:0000256" key="2">
    <source>
        <dbReference type="ARBA" id="ARBA00022475"/>
    </source>
</evidence>
<evidence type="ECO:0000259" key="9">
    <source>
        <dbReference type="Pfam" id="PF12704"/>
    </source>
</evidence>
<feature type="transmembrane region" description="Helical" evidence="7">
    <location>
        <begin position="376"/>
        <end position="396"/>
    </location>
</feature>
<dbReference type="Pfam" id="PF02687">
    <property type="entry name" value="FtsX"/>
    <property type="match status" value="1"/>
</dbReference>
<evidence type="ECO:0000313" key="10">
    <source>
        <dbReference type="EMBL" id="MDX8541999.1"/>
    </source>
</evidence>
<dbReference type="RefSeq" id="WP_320322172.1">
    <property type="nucleotide sequence ID" value="NZ_JAVIIP010000038.1"/>
</dbReference>
<dbReference type="InterPro" id="IPR050250">
    <property type="entry name" value="Macrolide_Exporter_MacB"/>
</dbReference>
<evidence type="ECO:0000256" key="1">
    <source>
        <dbReference type="ARBA" id="ARBA00004651"/>
    </source>
</evidence>
<evidence type="ECO:0000313" key="11">
    <source>
        <dbReference type="Proteomes" id="UP001276564"/>
    </source>
</evidence>
<name>A0ABU5AXW7_9HYPH</name>
<feature type="domain" description="MacB-like periplasmic core" evidence="9">
    <location>
        <begin position="21"/>
        <end position="249"/>
    </location>
</feature>
<keyword evidence="4 7" id="KW-1133">Transmembrane helix</keyword>
<feature type="domain" description="ABC3 transporter permease C-terminal" evidence="8">
    <location>
        <begin position="290"/>
        <end position="403"/>
    </location>
</feature>
<dbReference type="InterPro" id="IPR003838">
    <property type="entry name" value="ABC3_permease_C"/>
</dbReference>
<dbReference type="PANTHER" id="PTHR30572">
    <property type="entry name" value="MEMBRANE COMPONENT OF TRANSPORTER-RELATED"/>
    <property type="match status" value="1"/>
</dbReference>
<dbReference type="InterPro" id="IPR025857">
    <property type="entry name" value="MacB_PCD"/>
</dbReference>